<dbReference type="PANTHER" id="PTHR30399">
    <property type="entry name" value="UNCHARACTERIZED PROTEIN YGJP"/>
    <property type="match status" value="1"/>
</dbReference>
<dbReference type="EMBL" id="JNOC01000016">
    <property type="protein sequence ID" value="KPH56282.1"/>
    <property type="molecule type" value="Genomic_DNA"/>
</dbReference>
<feature type="domain" description="YgjP-like metallopeptidase" evidence="1">
    <location>
        <begin position="16"/>
        <end position="209"/>
    </location>
</feature>
<dbReference type="PATRIC" id="fig|35818.11.peg.492"/>
<gene>
    <name evidence="2" type="ORF">HPU229334_02515</name>
</gene>
<dbReference type="Proteomes" id="UP000037997">
    <property type="component" value="Unassembled WGS sequence"/>
</dbReference>
<accession>A0A0N1EDW8</accession>
<dbReference type="STRING" id="35818.HPU229336_08075"/>
<dbReference type="CDD" id="cd07344">
    <property type="entry name" value="M48_yhfN_like"/>
    <property type="match status" value="1"/>
</dbReference>
<dbReference type="AlphaFoldDB" id="A0A0N1EDW8"/>
<reference evidence="2 3" key="1">
    <citation type="submission" date="2014-06" db="EMBL/GenBank/DDBJ databases">
        <title>Helicobacter pullorum isolates in fresh chicken meat - phenotypic and genotypic features.</title>
        <authorList>
            <person name="Borges V."/>
            <person name="Santos A."/>
            <person name="Correia C.B."/>
            <person name="Saraiva M."/>
            <person name="Menard A."/>
            <person name="Vieira L."/>
            <person name="Sampaio D.A."/>
            <person name="Gomes J.P."/>
            <person name="Oleastro M."/>
        </authorList>
    </citation>
    <scope>NUCLEOTIDE SEQUENCE [LARGE SCALE GENOMIC DNA]</scope>
    <source>
        <strain evidence="2 3">229334/12</strain>
    </source>
</reference>
<dbReference type="Pfam" id="PF01863">
    <property type="entry name" value="YgjP-like"/>
    <property type="match status" value="1"/>
</dbReference>
<evidence type="ECO:0000313" key="3">
    <source>
        <dbReference type="Proteomes" id="UP000037997"/>
    </source>
</evidence>
<evidence type="ECO:0000259" key="1">
    <source>
        <dbReference type="Pfam" id="PF01863"/>
    </source>
</evidence>
<dbReference type="PANTHER" id="PTHR30399:SF1">
    <property type="entry name" value="UTP PYROPHOSPHATASE"/>
    <property type="match status" value="1"/>
</dbReference>
<dbReference type="InterPro" id="IPR053136">
    <property type="entry name" value="UTP_pyrophosphatase-like"/>
</dbReference>
<name>A0A0N1EDW8_9HELI</name>
<sequence length="223" mass="27229">MPPYTLKIIQKRNYKNLKMHFCNSSTLLISAPKHITKKECLRFLEENRQWIDTQYHSLQEKYNINLPRNQFFIFGEWKNFSDSHIQSLWEQSLSQDSTKHTKNQLIAYYKNMLDSYLQIRIPHFANIMNLFPNKILYGKSYKQLACCYKHKKNLRFSIRLALMPHWVIDSIIIHELAHLRFPHHQKEFWNLISLYDKEPKKLHKWLKENHTLLYFLHHNLFKS</sequence>
<dbReference type="RefSeq" id="WP_054197633.1">
    <property type="nucleotide sequence ID" value="NZ_JNOC01000016.1"/>
</dbReference>
<dbReference type="InterPro" id="IPR002725">
    <property type="entry name" value="YgjP-like_metallopeptidase"/>
</dbReference>
<organism evidence="2 3">
    <name type="scientific">Helicobacter pullorum</name>
    <dbReference type="NCBI Taxonomy" id="35818"/>
    <lineage>
        <taxon>Bacteria</taxon>
        <taxon>Pseudomonadati</taxon>
        <taxon>Campylobacterota</taxon>
        <taxon>Epsilonproteobacteria</taxon>
        <taxon>Campylobacterales</taxon>
        <taxon>Helicobacteraceae</taxon>
        <taxon>Helicobacter</taxon>
    </lineage>
</organism>
<comment type="caution">
    <text evidence="2">The sequence shown here is derived from an EMBL/GenBank/DDBJ whole genome shotgun (WGS) entry which is preliminary data.</text>
</comment>
<dbReference type="Gene3D" id="3.30.2010.10">
    <property type="entry name" value="Metalloproteases ('zincins'), catalytic domain"/>
    <property type="match status" value="1"/>
</dbReference>
<evidence type="ECO:0000313" key="2">
    <source>
        <dbReference type="EMBL" id="KPH56282.1"/>
    </source>
</evidence>
<proteinExistence type="predicted"/>
<protein>
    <recommendedName>
        <fullName evidence="1">YgjP-like metallopeptidase domain-containing protein</fullName>
    </recommendedName>
</protein>